<keyword evidence="2 4" id="KW-0548">Nucleotidyltransferase</keyword>
<accession>A0A413R3S5</accession>
<evidence type="ECO:0000313" key="4">
    <source>
        <dbReference type="EMBL" id="RHA16118.1"/>
    </source>
</evidence>
<dbReference type="Pfam" id="PF00483">
    <property type="entry name" value="NTP_transferase"/>
    <property type="match status" value="1"/>
</dbReference>
<reference evidence="4 5" key="1">
    <citation type="submission" date="2018-08" db="EMBL/GenBank/DDBJ databases">
        <title>A genome reference for cultivated species of the human gut microbiota.</title>
        <authorList>
            <person name="Zou Y."/>
            <person name="Xue W."/>
            <person name="Luo G."/>
        </authorList>
    </citation>
    <scope>NUCLEOTIDE SEQUENCE [LARGE SCALE GENOMIC DNA]</scope>
    <source>
        <strain evidence="4 5">AM44-1AT</strain>
    </source>
</reference>
<name>A0A413R3S5_9FIRM</name>
<evidence type="ECO:0000256" key="1">
    <source>
        <dbReference type="ARBA" id="ARBA00022679"/>
    </source>
</evidence>
<dbReference type="InterPro" id="IPR005835">
    <property type="entry name" value="NTP_transferase_dom"/>
</dbReference>
<protein>
    <submittedName>
        <fullName evidence="4">Phosphocholine cytidylyltransferase family protein</fullName>
    </submittedName>
</protein>
<proteinExistence type="predicted"/>
<sequence length="303" mass="35395">MLDRYQFETLTFIEKNGKKDCSIRKIADDIRISGTAVMKALDDMSQLNYIHRDGELIEILPDGIAALEPYRVKKAVIMAAGFGSRMMPATQDRPKPLVTVNGKRIIDTLLDALVEIGIHDITIVRGYKKERFDEILEKYPFIKLVDNDIYDQTNNISSAMKVLDEIDNCYLCEADLYITNPDIITKYQYASNILGAYSLETDDWSFKMDEAGYISNYQKGNTYCYNYYGISYWTKDDSEKLRNDFKDVYDNEVDGKDYFWEFIPLVLRKERYNVEIRQCQKSDIMEIDNYYELAQLDPTYKEV</sequence>
<dbReference type="InterPro" id="IPR036390">
    <property type="entry name" value="WH_DNA-bd_sf"/>
</dbReference>
<dbReference type="PANTHER" id="PTHR43584:SF5">
    <property type="entry name" value="PROTEIN LICC"/>
    <property type="match status" value="1"/>
</dbReference>
<evidence type="ECO:0000256" key="2">
    <source>
        <dbReference type="ARBA" id="ARBA00022695"/>
    </source>
</evidence>
<keyword evidence="1 4" id="KW-0808">Transferase</keyword>
<dbReference type="Proteomes" id="UP000286341">
    <property type="component" value="Unassembled WGS sequence"/>
</dbReference>
<dbReference type="AlphaFoldDB" id="A0A413R3S5"/>
<dbReference type="CDD" id="cd02523">
    <property type="entry name" value="PC_cytidylyltransferase"/>
    <property type="match status" value="1"/>
</dbReference>
<feature type="domain" description="Nucleotidyl transferase" evidence="3">
    <location>
        <begin position="74"/>
        <end position="190"/>
    </location>
</feature>
<dbReference type="PANTHER" id="PTHR43584">
    <property type="entry name" value="NUCLEOTIDYL TRANSFERASE"/>
    <property type="match status" value="1"/>
</dbReference>
<dbReference type="EMBL" id="QSFB01000002">
    <property type="protein sequence ID" value="RHA16118.1"/>
    <property type="molecule type" value="Genomic_DNA"/>
</dbReference>
<dbReference type="SUPFAM" id="SSF46785">
    <property type="entry name" value="Winged helix' DNA-binding domain"/>
    <property type="match status" value="1"/>
</dbReference>
<dbReference type="SUPFAM" id="SSF53448">
    <property type="entry name" value="Nucleotide-diphospho-sugar transferases"/>
    <property type="match status" value="1"/>
</dbReference>
<organism evidence="4 5">
    <name type="scientific">Agathobacter rectalis</name>
    <dbReference type="NCBI Taxonomy" id="39491"/>
    <lineage>
        <taxon>Bacteria</taxon>
        <taxon>Bacillati</taxon>
        <taxon>Bacillota</taxon>
        <taxon>Clostridia</taxon>
        <taxon>Lachnospirales</taxon>
        <taxon>Lachnospiraceae</taxon>
        <taxon>Agathobacter</taxon>
    </lineage>
</organism>
<dbReference type="Gene3D" id="3.90.550.10">
    <property type="entry name" value="Spore Coat Polysaccharide Biosynthesis Protein SpsA, Chain A"/>
    <property type="match status" value="1"/>
</dbReference>
<comment type="caution">
    <text evidence="4">The sequence shown here is derived from an EMBL/GenBank/DDBJ whole genome shotgun (WGS) entry which is preliminary data.</text>
</comment>
<dbReference type="InterPro" id="IPR050065">
    <property type="entry name" value="GlmU-like"/>
</dbReference>
<dbReference type="RefSeq" id="WP_118342123.1">
    <property type="nucleotide sequence ID" value="NZ_QSEY01000002.1"/>
</dbReference>
<evidence type="ECO:0000259" key="3">
    <source>
        <dbReference type="Pfam" id="PF00483"/>
    </source>
</evidence>
<dbReference type="Gene3D" id="1.10.10.10">
    <property type="entry name" value="Winged helix-like DNA-binding domain superfamily/Winged helix DNA-binding domain"/>
    <property type="match status" value="1"/>
</dbReference>
<dbReference type="InterPro" id="IPR036388">
    <property type="entry name" value="WH-like_DNA-bd_sf"/>
</dbReference>
<dbReference type="GO" id="GO:0016779">
    <property type="term" value="F:nucleotidyltransferase activity"/>
    <property type="evidence" value="ECO:0007669"/>
    <property type="project" value="UniProtKB-KW"/>
</dbReference>
<gene>
    <name evidence="4" type="ORF">DW948_02000</name>
</gene>
<evidence type="ECO:0000313" key="5">
    <source>
        <dbReference type="Proteomes" id="UP000286341"/>
    </source>
</evidence>
<dbReference type="InterPro" id="IPR029044">
    <property type="entry name" value="Nucleotide-diphossugar_trans"/>
</dbReference>